<protein>
    <submittedName>
        <fullName evidence="2">Uncharacterized protein</fullName>
    </submittedName>
</protein>
<dbReference type="Proteomes" id="UP000655588">
    <property type="component" value="Unassembled WGS sequence"/>
</dbReference>
<keyword evidence="1" id="KW-0812">Transmembrane</keyword>
<name>A0A833S4G1_9HYME</name>
<dbReference type="EMBL" id="WNWW01000461">
    <property type="protein sequence ID" value="KAF3424520.1"/>
    <property type="molecule type" value="Genomic_DNA"/>
</dbReference>
<reference evidence="2" key="1">
    <citation type="submission" date="2019-11" db="EMBL/GenBank/DDBJ databases">
        <title>The nuclear and mitochondrial genomes of Frieseomelitta varia - a highly eusocial stingless bee (Meliponini) with a permanently sterile worker caste.</title>
        <authorList>
            <person name="Freitas F.C.P."/>
            <person name="Lourenco A.P."/>
            <person name="Nunes F.M.F."/>
            <person name="Paschoal A.R."/>
            <person name="Abreu F.C.P."/>
            <person name="Barbin F.O."/>
            <person name="Bataglia L."/>
            <person name="Cardoso-Junior C.A.M."/>
            <person name="Cervoni M.S."/>
            <person name="Silva S.R."/>
            <person name="Dalarmi F."/>
            <person name="Del Lama M.A."/>
            <person name="Depintor T.S."/>
            <person name="Ferreira K.M."/>
            <person name="Goria P.S."/>
            <person name="Jaskot M.C."/>
            <person name="Lago D.C."/>
            <person name="Luna-Lucena D."/>
            <person name="Moda L.M."/>
            <person name="Nascimento L."/>
            <person name="Pedrino M."/>
            <person name="Rabico F.O."/>
            <person name="Sanches F.C."/>
            <person name="Santos D.E."/>
            <person name="Santos C.G."/>
            <person name="Vieira J."/>
            <person name="Lopes T.F."/>
            <person name="Barchuk A.R."/>
            <person name="Hartfelder K."/>
            <person name="Simoes Z.L.P."/>
            <person name="Bitondi M.M.G."/>
            <person name="Pinheiro D.G."/>
        </authorList>
    </citation>
    <scope>NUCLEOTIDE SEQUENCE</scope>
    <source>
        <strain evidence="2">USP_RPSP 00005682</strain>
        <tissue evidence="2">Whole individual</tissue>
    </source>
</reference>
<keyword evidence="1" id="KW-1133">Transmembrane helix</keyword>
<proteinExistence type="predicted"/>
<dbReference type="InterPro" id="IPR016024">
    <property type="entry name" value="ARM-type_fold"/>
</dbReference>
<organism evidence="2 3">
    <name type="scientific">Frieseomelitta varia</name>
    <dbReference type="NCBI Taxonomy" id="561572"/>
    <lineage>
        <taxon>Eukaryota</taxon>
        <taxon>Metazoa</taxon>
        <taxon>Ecdysozoa</taxon>
        <taxon>Arthropoda</taxon>
        <taxon>Hexapoda</taxon>
        <taxon>Insecta</taxon>
        <taxon>Pterygota</taxon>
        <taxon>Neoptera</taxon>
        <taxon>Endopterygota</taxon>
        <taxon>Hymenoptera</taxon>
        <taxon>Apocrita</taxon>
        <taxon>Aculeata</taxon>
        <taxon>Apoidea</taxon>
        <taxon>Anthophila</taxon>
        <taxon>Apidae</taxon>
        <taxon>Frieseomelitta</taxon>
    </lineage>
</organism>
<evidence type="ECO:0000256" key="1">
    <source>
        <dbReference type="SAM" id="Phobius"/>
    </source>
</evidence>
<gene>
    <name evidence="2" type="ORF">E2986_13584</name>
</gene>
<feature type="non-terminal residue" evidence="2">
    <location>
        <position position="358"/>
    </location>
</feature>
<dbReference type="Gene3D" id="1.25.10.10">
    <property type="entry name" value="Leucine-rich Repeat Variant"/>
    <property type="match status" value="1"/>
</dbReference>
<dbReference type="AlphaFoldDB" id="A0A833S4G1"/>
<keyword evidence="1" id="KW-0472">Membrane</keyword>
<comment type="caution">
    <text evidence="2">The sequence shown here is derived from an EMBL/GenBank/DDBJ whole genome shotgun (WGS) entry which is preliminary data.</text>
</comment>
<feature type="transmembrane region" description="Helical" evidence="1">
    <location>
        <begin position="321"/>
        <end position="343"/>
    </location>
</feature>
<evidence type="ECO:0000313" key="2">
    <source>
        <dbReference type="EMBL" id="KAF3424520.1"/>
    </source>
</evidence>
<keyword evidence="3" id="KW-1185">Reference proteome</keyword>
<accession>A0A833S4G1</accession>
<evidence type="ECO:0000313" key="3">
    <source>
        <dbReference type="Proteomes" id="UP000655588"/>
    </source>
</evidence>
<sequence length="358" mass="41413">LGKLEIFHGFFYSLIPEIEEFDNILGKLEIFHGFFYSLIPEIEEFDNIMMQSNPSANITLIFKNLFNYLYGNTLRTVLYYIQNTFVLYTTQKIIPRPQQLKTERSEFASTVHNVSTPYNPAAILAIVARIETRIDIQSNFITLPRKRWAEQMINLLLMNNFHPSCKPRQLTVVLLSFCCRQRIGKMLVEVFRTAANNGTKLNVNEVMQLVQQIVEDPDMQIRLDLIEHIPHVATISCGTPHEEVIYDYVTSIIIRYLKDQDNQIRMTAQTAVLLLTKRGFFDNTTIETKFCPVIESLCTSADFSGISVYPETTYTCACARYFVHICAYICYLQFSLSLISLFLHRITFVLPSKMQKNS</sequence>
<dbReference type="InterPro" id="IPR011989">
    <property type="entry name" value="ARM-like"/>
</dbReference>
<dbReference type="SUPFAM" id="SSF48371">
    <property type="entry name" value="ARM repeat"/>
    <property type="match status" value="1"/>
</dbReference>